<sequence length="259" mass="28510">MTFGGFGTATNFAIWLHLPQLNAATEEDDFGVPGFPETFCLRRSQMSPTLKNAHERNPWVILLREQITLCCSSDAMLCNIKNTGVPVFSIGPILPPETISSAERAAKVLGIAPEACIEWLDVHPPHSVLYVSFGSQKSVSAHQMVPLAAGLEASGRSFIWVIRPPFSFDVTGQFRAEWLPEGFEEWARSSGRGLLVRDWAPQLEILTHGSVGVFLSHCGWNSTLESLARGVPLIGWPMAAEQFYNVKILEEEMGVCVLV</sequence>
<dbReference type="Gene3D" id="3.40.50.2000">
    <property type="entry name" value="Glycogen Phosphorylase B"/>
    <property type="match status" value="2"/>
</dbReference>
<dbReference type="InterPro" id="IPR002213">
    <property type="entry name" value="UDP_glucos_trans"/>
</dbReference>
<dbReference type="PANTHER" id="PTHR48047:SF107">
    <property type="entry name" value="UDP-GLYCOSYLTRANSFERASE 92A1-LIKE"/>
    <property type="match status" value="1"/>
</dbReference>
<keyword evidence="6" id="KW-1185">Reference proteome</keyword>
<dbReference type="AlphaFoldDB" id="A0A843XV01"/>
<comment type="caution">
    <text evidence="5">The sequence shown here is derived from an EMBL/GenBank/DDBJ whole genome shotgun (WGS) entry which is preliminary data.</text>
</comment>
<dbReference type="GO" id="GO:0035251">
    <property type="term" value="F:UDP-glucosyltransferase activity"/>
    <property type="evidence" value="ECO:0007669"/>
    <property type="project" value="TreeGrafter"/>
</dbReference>
<feature type="chain" id="PRO_5032352469" description="UDP-glycosyltransferases domain-containing protein" evidence="4">
    <location>
        <begin position="25"/>
        <end position="259"/>
    </location>
</feature>
<name>A0A843XV01_COLES</name>
<dbReference type="InterPro" id="IPR035595">
    <property type="entry name" value="UDP_glycos_trans_CS"/>
</dbReference>
<dbReference type="Pfam" id="PF00201">
    <property type="entry name" value="UDPGT"/>
    <property type="match status" value="1"/>
</dbReference>
<evidence type="ECO:0000313" key="5">
    <source>
        <dbReference type="EMBL" id="MQM22625.1"/>
    </source>
</evidence>
<dbReference type="FunFam" id="3.40.50.2000:FF:000064">
    <property type="entry name" value="Glycosyltransferase"/>
    <property type="match status" value="1"/>
</dbReference>
<evidence type="ECO:0000256" key="4">
    <source>
        <dbReference type="SAM" id="SignalP"/>
    </source>
</evidence>
<dbReference type="PROSITE" id="PS00375">
    <property type="entry name" value="UDPGT"/>
    <property type="match status" value="1"/>
</dbReference>
<evidence type="ECO:0000256" key="1">
    <source>
        <dbReference type="ARBA" id="ARBA00009995"/>
    </source>
</evidence>
<reference evidence="5" key="1">
    <citation type="submission" date="2017-07" db="EMBL/GenBank/DDBJ databases">
        <title>Taro Niue Genome Assembly and Annotation.</title>
        <authorList>
            <person name="Atibalentja N."/>
            <person name="Keating K."/>
            <person name="Fields C.J."/>
        </authorList>
    </citation>
    <scope>NUCLEOTIDE SEQUENCE</scope>
    <source>
        <strain evidence="5">Niue_2</strain>
        <tissue evidence="5">Leaf</tissue>
    </source>
</reference>
<dbReference type="Proteomes" id="UP000652761">
    <property type="component" value="Unassembled WGS sequence"/>
</dbReference>
<evidence type="ECO:0000256" key="2">
    <source>
        <dbReference type="ARBA" id="ARBA00022679"/>
    </source>
</evidence>
<gene>
    <name evidence="5" type="ORF">Taro_055680</name>
</gene>
<protein>
    <recommendedName>
        <fullName evidence="7">UDP-glycosyltransferases domain-containing protein</fullName>
    </recommendedName>
</protein>
<keyword evidence="2 3" id="KW-0808">Transferase</keyword>
<dbReference type="EMBL" id="NMUH01013450">
    <property type="protein sequence ID" value="MQM22625.1"/>
    <property type="molecule type" value="Genomic_DNA"/>
</dbReference>
<dbReference type="SUPFAM" id="SSF53756">
    <property type="entry name" value="UDP-Glycosyltransferase/glycogen phosphorylase"/>
    <property type="match status" value="1"/>
</dbReference>
<proteinExistence type="inferred from homology"/>
<dbReference type="OrthoDB" id="5835829at2759"/>
<dbReference type="PANTHER" id="PTHR48047">
    <property type="entry name" value="GLYCOSYLTRANSFERASE"/>
    <property type="match status" value="1"/>
</dbReference>
<evidence type="ECO:0000313" key="6">
    <source>
        <dbReference type="Proteomes" id="UP000652761"/>
    </source>
</evidence>
<keyword evidence="3" id="KW-0328">Glycosyltransferase</keyword>
<keyword evidence="4" id="KW-0732">Signal</keyword>
<evidence type="ECO:0008006" key="7">
    <source>
        <dbReference type="Google" id="ProtNLM"/>
    </source>
</evidence>
<dbReference type="CDD" id="cd03784">
    <property type="entry name" value="GT1_Gtf-like"/>
    <property type="match status" value="1"/>
</dbReference>
<accession>A0A843XV01</accession>
<comment type="similarity">
    <text evidence="1 3">Belongs to the UDP-glycosyltransferase family.</text>
</comment>
<feature type="signal peptide" evidence="4">
    <location>
        <begin position="1"/>
        <end position="24"/>
    </location>
</feature>
<organism evidence="5 6">
    <name type="scientific">Colocasia esculenta</name>
    <name type="common">Wild taro</name>
    <name type="synonym">Arum esculentum</name>
    <dbReference type="NCBI Taxonomy" id="4460"/>
    <lineage>
        <taxon>Eukaryota</taxon>
        <taxon>Viridiplantae</taxon>
        <taxon>Streptophyta</taxon>
        <taxon>Embryophyta</taxon>
        <taxon>Tracheophyta</taxon>
        <taxon>Spermatophyta</taxon>
        <taxon>Magnoliopsida</taxon>
        <taxon>Liliopsida</taxon>
        <taxon>Araceae</taxon>
        <taxon>Aroideae</taxon>
        <taxon>Colocasieae</taxon>
        <taxon>Colocasia</taxon>
    </lineage>
</organism>
<evidence type="ECO:0000256" key="3">
    <source>
        <dbReference type="RuleBase" id="RU003718"/>
    </source>
</evidence>